<comment type="subunit">
    <text evidence="12">Component of the MCM2-7 complex.</text>
</comment>
<dbReference type="InterPro" id="IPR027417">
    <property type="entry name" value="P-loop_NTPase"/>
</dbReference>
<comment type="catalytic activity">
    <reaction evidence="12">
        <text>ATP + H2O = ADP + phosphate + H(+)</text>
        <dbReference type="Rhea" id="RHEA:13065"/>
        <dbReference type="ChEBI" id="CHEBI:15377"/>
        <dbReference type="ChEBI" id="CHEBI:15378"/>
        <dbReference type="ChEBI" id="CHEBI:30616"/>
        <dbReference type="ChEBI" id="CHEBI:43474"/>
        <dbReference type="ChEBI" id="CHEBI:456216"/>
        <dbReference type="EC" id="3.6.4.12"/>
    </reaction>
</comment>
<comment type="caution">
    <text evidence="14">The sequence shown here is derived from an EMBL/GenBank/DDBJ whole genome shotgun (WGS) entry which is preliminary data.</text>
</comment>
<dbReference type="InterPro" id="IPR054125">
    <property type="entry name" value="MCM5_C"/>
</dbReference>
<dbReference type="Pfam" id="PF17207">
    <property type="entry name" value="MCM_OB"/>
    <property type="match status" value="1"/>
</dbReference>
<keyword evidence="8 11" id="KW-0238">DNA-binding</keyword>
<dbReference type="SMART" id="SM00350">
    <property type="entry name" value="MCM"/>
    <property type="match status" value="1"/>
</dbReference>
<dbReference type="InterPro" id="IPR001208">
    <property type="entry name" value="MCM_dom"/>
</dbReference>
<evidence type="ECO:0000313" key="14">
    <source>
        <dbReference type="EMBL" id="PIL29650.1"/>
    </source>
</evidence>
<dbReference type="GO" id="GO:0017116">
    <property type="term" value="F:single-stranded DNA helicase activity"/>
    <property type="evidence" value="ECO:0007669"/>
    <property type="project" value="TreeGrafter"/>
</dbReference>
<dbReference type="SUPFAM" id="SSF50249">
    <property type="entry name" value="Nucleic acid-binding proteins"/>
    <property type="match status" value="1"/>
</dbReference>
<dbReference type="Pfam" id="PF21933">
    <property type="entry name" value="MCM5_C"/>
    <property type="match status" value="1"/>
</dbReference>
<dbReference type="PRINTS" id="PR01657">
    <property type="entry name" value="MCMFAMILY"/>
</dbReference>
<dbReference type="FunFam" id="3.40.50.300:FF:000241">
    <property type="entry name" value="DNA helicase"/>
    <property type="match status" value="1"/>
</dbReference>
<evidence type="ECO:0000256" key="1">
    <source>
        <dbReference type="ARBA" id="ARBA00004123"/>
    </source>
</evidence>
<dbReference type="OrthoDB" id="10036721at2759"/>
<keyword evidence="9 12" id="KW-0539">Nucleus</keyword>
<keyword evidence="5 12" id="KW-0378">Hydrolase</keyword>
<dbReference type="Pfam" id="PF14551">
    <property type="entry name" value="MCM_N"/>
    <property type="match status" value="1"/>
</dbReference>
<dbReference type="Gene3D" id="3.40.50.300">
    <property type="entry name" value="P-loop containing nucleotide triphosphate hydrolases"/>
    <property type="match status" value="1"/>
</dbReference>
<organism evidence="14 15">
    <name type="scientific">Ganoderma sinense ZZ0214-1</name>
    <dbReference type="NCBI Taxonomy" id="1077348"/>
    <lineage>
        <taxon>Eukaryota</taxon>
        <taxon>Fungi</taxon>
        <taxon>Dikarya</taxon>
        <taxon>Basidiomycota</taxon>
        <taxon>Agaricomycotina</taxon>
        <taxon>Agaricomycetes</taxon>
        <taxon>Polyporales</taxon>
        <taxon>Polyporaceae</taxon>
        <taxon>Ganoderma</taxon>
    </lineage>
</organism>
<dbReference type="GO" id="GO:0006270">
    <property type="term" value="P:DNA replication initiation"/>
    <property type="evidence" value="ECO:0007669"/>
    <property type="project" value="UniProtKB-UniRule"/>
</dbReference>
<keyword evidence="3 12" id="KW-0235">DNA replication</keyword>
<dbReference type="GO" id="GO:0042555">
    <property type="term" value="C:MCM complex"/>
    <property type="evidence" value="ECO:0007669"/>
    <property type="project" value="UniProtKB-UniRule"/>
</dbReference>
<dbReference type="AlphaFoldDB" id="A0A2G8S798"/>
<dbReference type="PROSITE" id="PS00847">
    <property type="entry name" value="MCM_1"/>
    <property type="match status" value="1"/>
</dbReference>
<dbReference type="SUPFAM" id="SSF52540">
    <property type="entry name" value="P-loop containing nucleoside triphosphate hydrolases"/>
    <property type="match status" value="1"/>
</dbReference>
<dbReference type="GO" id="GO:0003697">
    <property type="term" value="F:single-stranded DNA binding"/>
    <property type="evidence" value="ECO:0007669"/>
    <property type="project" value="TreeGrafter"/>
</dbReference>
<dbReference type="CDD" id="cd17756">
    <property type="entry name" value="MCM5"/>
    <property type="match status" value="1"/>
</dbReference>
<sequence>MSGYDADRTYSFRGNRPLTKPLDTSIDLPSNTEKLLLDFLLQYRVGNDFIYRDKLRANLLLKQHQIEVDLRHVGLYNDQLAHLIQERPGEILSSFEAAAAKAARTILFPLTSNSDDAKESIPNVQVLVKSGLNLQQFRDLTANTMNKLVRIPGIVISASVLSSRSTKLHLQCRACRSTKIIFPPSGLGGLGSGSDRGLPRRCEAPEVEGQKKDCPLDPYLIIHSKSTFTDHQTLKLQEAPDMVPVGELPRHMLLSADRYLTGQVVPGSRVIATGIYSTFQSAKNKSKGAAALRDPYLRLVHLEVSSPAAGGAGGANPFGAQFTPEEEEEFGEMARSEGFYERFAKSVAPSIFGSLDIKKAITCLLMGGSKKILPDGMRLRGDINVLLLGDPGTAKSQLLKFVEKVAPIAVYTSGKGSSAAGLTASVQRDSVSREFYLEGGAMVLADTGVVCIDEFDKMRDEDRVAIHEAMEQQTISIAKAGITTVLNSRTSVLAAANPVWGRYDEGRSPGENIDFQTTILSRFDMIFIVKDEHNEQRDRMIAKHVMNIHMNRPNQNGDENGEIVGEIDIDKMKRYIAFCKAKCAPRLSAEAQEMLSSHFVSLRKQVQQVEQDNDERSSIPITIRQLEAIIRISESLAKLTLSPVVQNHHVEEAIRLFKFSTMDAVSAGSADGLSRGALNEEMGRIEKEIRRRLPIGWSTSYQSLVREFVTQQGYSSHALERTLFVLEKREVIRFSGQKKVVHRVGV</sequence>
<dbReference type="Gene3D" id="2.20.28.10">
    <property type="match status" value="1"/>
</dbReference>
<dbReference type="InterPro" id="IPR031327">
    <property type="entry name" value="MCM"/>
</dbReference>
<dbReference type="InterPro" id="IPR041562">
    <property type="entry name" value="MCM_lid"/>
</dbReference>
<evidence type="ECO:0000259" key="13">
    <source>
        <dbReference type="PROSITE" id="PS50051"/>
    </source>
</evidence>
<evidence type="ECO:0000256" key="8">
    <source>
        <dbReference type="ARBA" id="ARBA00023125"/>
    </source>
</evidence>
<dbReference type="GO" id="GO:0031261">
    <property type="term" value="C:DNA replication preinitiation complex"/>
    <property type="evidence" value="ECO:0007669"/>
    <property type="project" value="UniProtKB-ARBA"/>
</dbReference>
<dbReference type="Proteomes" id="UP000230002">
    <property type="component" value="Unassembled WGS sequence"/>
</dbReference>
<keyword evidence="15" id="KW-1185">Reference proteome</keyword>
<reference evidence="14 15" key="1">
    <citation type="journal article" date="2015" name="Sci. Rep.">
        <title>Chromosome-level genome map provides insights into diverse defense mechanisms in the medicinal fungus Ganoderma sinense.</title>
        <authorList>
            <person name="Zhu Y."/>
            <person name="Xu J."/>
            <person name="Sun C."/>
            <person name="Zhou S."/>
            <person name="Xu H."/>
            <person name="Nelson D.R."/>
            <person name="Qian J."/>
            <person name="Song J."/>
            <person name="Luo H."/>
            <person name="Xiang L."/>
            <person name="Li Y."/>
            <person name="Xu Z."/>
            <person name="Ji A."/>
            <person name="Wang L."/>
            <person name="Lu S."/>
            <person name="Hayward A."/>
            <person name="Sun W."/>
            <person name="Li X."/>
            <person name="Schwartz D.C."/>
            <person name="Wang Y."/>
            <person name="Chen S."/>
        </authorList>
    </citation>
    <scope>NUCLEOTIDE SEQUENCE [LARGE SCALE GENOMIC DNA]</scope>
    <source>
        <strain evidence="14 15">ZZ0214-1</strain>
    </source>
</reference>
<dbReference type="GO" id="GO:0005524">
    <property type="term" value="F:ATP binding"/>
    <property type="evidence" value="ECO:0007669"/>
    <property type="project" value="UniProtKB-UniRule"/>
</dbReference>
<dbReference type="GO" id="GO:0043138">
    <property type="term" value="F:3'-5' DNA helicase activity"/>
    <property type="evidence" value="ECO:0007669"/>
    <property type="project" value="TreeGrafter"/>
</dbReference>
<dbReference type="InterPro" id="IPR018525">
    <property type="entry name" value="MCM_CS"/>
</dbReference>
<evidence type="ECO:0000256" key="3">
    <source>
        <dbReference type="ARBA" id="ARBA00022705"/>
    </source>
</evidence>
<dbReference type="InterPro" id="IPR008048">
    <property type="entry name" value="MCM5"/>
</dbReference>
<evidence type="ECO:0000313" key="15">
    <source>
        <dbReference type="Proteomes" id="UP000230002"/>
    </source>
</evidence>
<comment type="similarity">
    <text evidence="2 11">Belongs to the MCM family.</text>
</comment>
<dbReference type="Gene3D" id="2.40.50.140">
    <property type="entry name" value="Nucleic acid-binding proteins"/>
    <property type="match status" value="1"/>
</dbReference>
<dbReference type="GO" id="GO:0003688">
    <property type="term" value="F:DNA replication origin binding"/>
    <property type="evidence" value="ECO:0007669"/>
    <property type="project" value="UniProtKB-UniRule"/>
</dbReference>
<protein>
    <recommendedName>
        <fullName evidence="12">DNA replication licensing factor MCM5</fullName>
        <ecNumber evidence="12">3.6.4.12</ecNumber>
    </recommendedName>
</protein>
<dbReference type="EC" id="3.6.4.12" evidence="12"/>
<dbReference type="GO" id="GO:0000727">
    <property type="term" value="P:double-strand break repair via break-induced replication"/>
    <property type="evidence" value="ECO:0007669"/>
    <property type="project" value="TreeGrafter"/>
</dbReference>
<comment type="function">
    <text evidence="12">Acts as component of the MCM2-7 complex (MCM complex) which is the replicative helicase essential for 'once per cell cycle' DNA replication initiation and elongation in eukaryotic cells. The active ATPase sites in the MCM2-7 ring are formed through the interaction surfaces of two neighboring subunits such that a critical structure of a conserved arginine finger motif is provided in trans relative to the ATP-binding site of the Walker A box of the adjacent subunit. The six ATPase active sites, however, are likely to contribute differentially to the complex helicase activity.</text>
</comment>
<dbReference type="PROSITE" id="PS50051">
    <property type="entry name" value="MCM_2"/>
    <property type="match status" value="1"/>
</dbReference>
<keyword evidence="4 11" id="KW-0547">Nucleotide-binding</keyword>
<evidence type="ECO:0000256" key="6">
    <source>
        <dbReference type="ARBA" id="ARBA00022806"/>
    </source>
</evidence>
<evidence type="ECO:0000256" key="11">
    <source>
        <dbReference type="RuleBase" id="RU004070"/>
    </source>
</evidence>
<evidence type="ECO:0000256" key="4">
    <source>
        <dbReference type="ARBA" id="ARBA00022741"/>
    </source>
</evidence>
<name>A0A2G8S798_9APHY</name>
<evidence type="ECO:0000256" key="12">
    <source>
        <dbReference type="RuleBase" id="RU368063"/>
    </source>
</evidence>
<accession>A0A2G8S798</accession>
<dbReference type="InterPro" id="IPR012340">
    <property type="entry name" value="NA-bd_OB-fold"/>
</dbReference>
<evidence type="ECO:0000256" key="7">
    <source>
        <dbReference type="ARBA" id="ARBA00022840"/>
    </source>
</evidence>
<dbReference type="InterPro" id="IPR027925">
    <property type="entry name" value="MCM_N"/>
</dbReference>
<feature type="domain" description="MCM C-terminal AAA(+) ATPase" evidence="13">
    <location>
        <begin position="339"/>
        <end position="545"/>
    </location>
</feature>
<dbReference type="InterPro" id="IPR033762">
    <property type="entry name" value="MCM_OB"/>
</dbReference>
<keyword evidence="7 11" id="KW-0067">ATP-binding</keyword>
<evidence type="ECO:0000256" key="9">
    <source>
        <dbReference type="ARBA" id="ARBA00023242"/>
    </source>
</evidence>
<dbReference type="PANTHER" id="PTHR11630:SF42">
    <property type="entry name" value="DNA REPLICATION LICENSING FACTOR MCM5"/>
    <property type="match status" value="1"/>
</dbReference>
<evidence type="ECO:0000256" key="10">
    <source>
        <dbReference type="ARBA" id="ARBA00023306"/>
    </source>
</evidence>
<dbReference type="Gene3D" id="3.30.1640.10">
    <property type="entry name" value="mini-chromosome maintenance (MCM) complex, chain A, domain 1"/>
    <property type="match status" value="1"/>
</dbReference>
<dbReference type="STRING" id="1077348.A0A2G8S798"/>
<evidence type="ECO:0000256" key="5">
    <source>
        <dbReference type="ARBA" id="ARBA00022801"/>
    </source>
</evidence>
<gene>
    <name evidence="14" type="ORF">GSI_08287</name>
</gene>
<dbReference type="GO" id="GO:0043596">
    <property type="term" value="C:nuclear replication fork"/>
    <property type="evidence" value="ECO:0007669"/>
    <property type="project" value="UniProtKB-ARBA"/>
</dbReference>
<proteinExistence type="inferred from homology"/>
<dbReference type="GO" id="GO:0006279">
    <property type="term" value="P:premeiotic DNA replication"/>
    <property type="evidence" value="ECO:0007669"/>
    <property type="project" value="UniProtKB-ARBA"/>
</dbReference>
<dbReference type="GO" id="GO:0005656">
    <property type="term" value="C:nuclear pre-replicative complex"/>
    <property type="evidence" value="ECO:0007669"/>
    <property type="project" value="UniProtKB-ARBA"/>
</dbReference>
<evidence type="ECO:0000256" key="2">
    <source>
        <dbReference type="ARBA" id="ARBA00008010"/>
    </source>
</evidence>
<dbReference type="EMBL" id="AYKW01000020">
    <property type="protein sequence ID" value="PIL29650.1"/>
    <property type="molecule type" value="Genomic_DNA"/>
</dbReference>
<keyword evidence="6 12" id="KW-0347">Helicase</keyword>
<dbReference type="GO" id="GO:0016887">
    <property type="term" value="F:ATP hydrolysis activity"/>
    <property type="evidence" value="ECO:0007669"/>
    <property type="project" value="RHEA"/>
</dbReference>
<dbReference type="PRINTS" id="PR01661">
    <property type="entry name" value="MCMPROTEIN5"/>
</dbReference>
<dbReference type="PANTHER" id="PTHR11630">
    <property type="entry name" value="DNA REPLICATION LICENSING FACTOR MCM FAMILY MEMBER"/>
    <property type="match status" value="1"/>
</dbReference>
<comment type="subcellular location">
    <subcellularLocation>
        <location evidence="1 12">Nucleus</location>
    </subcellularLocation>
</comment>
<dbReference type="Pfam" id="PF00493">
    <property type="entry name" value="MCM"/>
    <property type="match status" value="1"/>
</dbReference>
<keyword evidence="10 12" id="KW-0131">Cell cycle</keyword>
<dbReference type="Pfam" id="PF17855">
    <property type="entry name" value="MCM_lid"/>
    <property type="match status" value="1"/>
</dbReference>